<evidence type="ECO:0000313" key="1">
    <source>
        <dbReference type="EnsemblPlants" id="AET3Gv20676700.15"/>
    </source>
</evidence>
<reference evidence="2" key="2">
    <citation type="journal article" date="2017" name="Nat. Plants">
        <title>The Aegilops tauschii genome reveals multiple impacts of transposons.</title>
        <authorList>
            <person name="Zhao G."/>
            <person name="Zou C."/>
            <person name="Li K."/>
            <person name="Wang K."/>
            <person name="Li T."/>
            <person name="Gao L."/>
            <person name="Zhang X."/>
            <person name="Wang H."/>
            <person name="Yang Z."/>
            <person name="Liu X."/>
            <person name="Jiang W."/>
            <person name="Mao L."/>
            <person name="Kong X."/>
            <person name="Jiao Y."/>
            <person name="Jia J."/>
        </authorList>
    </citation>
    <scope>NUCLEOTIDE SEQUENCE [LARGE SCALE GENOMIC DNA]</scope>
    <source>
        <strain evidence="2">cv. AL8/78</strain>
    </source>
</reference>
<reference evidence="1" key="4">
    <citation type="submission" date="2019-03" db="UniProtKB">
        <authorList>
            <consortium name="EnsemblPlants"/>
        </authorList>
    </citation>
    <scope>IDENTIFICATION</scope>
</reference>
<name>A0A453FH46_AEGTS</name>
<dbReference type="EnsemblPlants" id="AET3Gv20676700.18">
    <property type="protein sequence ID" value="AET3Gv20676700.18"/>
    <property type="gene ID" value="AET3Gv20676700"/>
</dbReference>
<dbReference type="Gene3D" id="1.25.40.10">
    <property type="entry name" value="Tetratricopeptide repeat domain"/>
    <property type="match status" value="1"/>
</dbReference>
<keyword evidence="2" id="KW-1185">Reference proteome</keyword>
<dbReference type="Gramene" id="AET3Gv20676700.15">
    <property type="protein sequence ID" value="AET3Gv20676700.15"/>
    <property type="gene ID" value="AET3Gv20676700"/>
</dbReference>
<sequence length="147" mass="16600">ARPRASPFTESALTHQLLRQGWRPGCRPQGVRRKSAPGTRFVERHHKRPLSTWEIQRAVKLFVKLRRCGVVPDDLTMVSFMWSCCAVGDIRLVEQLHKCMLQCKRSGRFDVTLSNALVDIMPSAAAQTLQGGCSRECLSNMCRHGQP</sequence>
<protein>
    <recommendedName>
        <fullName evidence="3">Pentacotripeptide-repeat region of PRORP domain-containing protein</fullName>
    </recommendedName>
</protein>
<dbReference type="Gramene" id="AET3Gv20676700.18">
    <property type="protein sequence ID" value="AET3Gv20676700.18"/>
    <property type="gene ID" value="AET3Gv20676700"/>
</dbReference>
<reference evidence="1" key="3">
    <citation type="journal article" date="2017" name="Nature">
        <title>Genome sequence of the progenitor of the wheat D genome Aegilops tauschii.</title>
        <authorList>
            <person name="Luo M.C."/>
            <person name="Gu Y.Q."/>
            <person name="Puiu D."/>
            <person name="Wang H."/>
            <person name="Twardziok S.O."/>
            <person name="Deal K.R."/>
            <person name="Huo N."/>
            <person name="Zhu T."/>
            <person name="Wang L."/>
            <person name="Wang Y."/>
            <person name="McGuire P.E."/>
            <person name="Liu S."/>
            <person name="Long H."/>
            <person name="Ramasamy R.K."/>
            <person name="Rodriguez J.C."/>
            <person name="Van S.L."/>
            <person name="Yuan L."/>
            <person name="Wang Z."/>
            <person name="Xia Z."/>
            <person name="Xiao L."/>
            <person name="Anderson O.D."/>
            <person name="Ouyang S."/>
            <person name="Liang Y."/>
            <person name="Zimin A.V."/>
            <person name="Pertea G."/>
            <person name="Qi P."/>
            <person name="Bennetzen J.L."/>
            <person name="Dai X."/>
            <person name="Dawson M.W."/>
            <person name="Muller H.G."/>
            <person name="Kugler K."/>
            <person name="Rivarola-Duarte L."/>
            <person name="Spannagl M."/>
            <person name="Mayer K.F.X."/>
            <person name="Lu F.H."/>
            <person name="Bevan M.W."/>
            <person name="Leroy P."/>
            <person name="Li P."/>
            <person name="You F.M."/>
            <person name="Sun Q."/>
            <person name="Liu Z."/>
            <person name="Lyons E."/>
            <person name="Wicker T."/>
            <person name="Salzberg S.L."/>
            <person name="Devos K.M."/>
            <person name="Dvorak J."/>
        </authorList>
    </citation>
    <scope>NUCLEOTIDE SEQUENCE [LARGE SCALE GENOMIC DNA]</scope>
    <source>
        <strain evidence="1">cv. AL8/78</strain>
    </source>
</reference>
<reference evidence="2" key="1">
    <citation type="journal article" date="2014" name="Science">
        <title>Ancient hybridizations among the ancestral genomes of bread wheat.</title>
        <authorList>
            <consortium name="International Wheat Genome Sequencing Consortium,"/>
            <person name="Marcussen T."/>
            <person name="Sandve S.R."/>
            <person name="Heier L."/>
            <person name="Spannagl M."/>
            <person name="Pfeifer M."/>
            <person name="Jakobsen K.S."/>
            <person name="Wulff B.B."/>
            <person name="Steuernagel B."/>
            <person name="Mayer K.F."/>
            <person name="Olsen O.A."/>
        </authorList>
    </citation>
    <scope>NUCLEOTIDE SEQUENCE [LARGE SCALE GENOMIC DNA]</scope>
    <source>
        <strain evidence="2">cv. AL8/78</strain>
    </source>
</reference>
<dbReference type="Proteomes" id="UP000015105">
    <property type="component" value="Chromosome 3D"/>
</dbReference>
<dbReference type="EnsemblPlants" id="AET3Gv20676700.15">
    <property type="protein sequence ID" value="AET3Gv20676700.15"/>
    <property type="gene ID" value="AET3Gv20676700"/>
</dbReference>
<dbReference type="InterPro" id="IPR011990">
    <property type="entry name" value="TPR-like_helical_dom_sf"/>
</dbReference>
<organism evidence="1 2">
    <name type="scientific">Aegilops tauschii subsp. strangulata</name>
    <name type="common">Goatgrass</name>
    <dbReference type="NCBI Taxonomy" id="200361"/>
    <lineage>
        <taxon>Eukaryota</taxon>
        <taxon>Viridiplantae</taxon>
        <taxon>Streptophyta</taxon>
        <taxon>Embryophyta</taxon>
        <taxon>Tracheophyta</taxon>
        <taxon>Spermatophyta</taxon>
        <taxon>Magnoliopsida</taxon>
        <taxon>Liliopsida</taxon>
        <taxon>Poales</taxon>
        <taxon>Poaceae</taxon>
        <taxon>BOP clade</taxon>
        <taxon>Pooideae</taxon>
        <taxon>Triticodae</taxon>
        <taxon>Triticeae</taxon>
        <taxon>Triticinae</taxon>
        <taxon>Aegilops</taxon>
    </lineage>
</organism>
<dbReference type="AlphaFoldDB" id="A0A453FH46"/>
<evidence type="ECO:0008006" key="3">
    <source>
        <dbReference type="Google" id="ProtNLM"/>
    </source>
</evidence>
<reference evidence="1" key="5">
    <citation type="journal article" date="2021" name="G3 (Bethesda)">
        <title>Aegilops tauschii genome assembly Aet v5.0 features greater sequence contiguity and improved annotation.</title>
        <authorList>
            <person name="Wang L."/>
            <person name="Zhu T."/>
            <person name="Rodriguez J.C."/>
            <person name="Deal K.R."/>
            <person name="Dubcovsky J."/>
            <person name="McGuire P.E."/>
            <person name="Lux T."/>
            <person name="Spannagl M."/>
            <person name="Mayer K.F.X."/>
            <person name="Baldrich P."/>
            <person name="Meyers B.C."/>
            <person name="Huo N."/>
            <person name="Gu Y.Q."/>
            <person name="Zhou H."/>
            <person name="Devos K.M."/>
            <person name="Bennetzen J.L."/>
            <person name="Unver T."/>
            <person name="Budak H."/>
            <person name="Gulick P.J."/>
            <person name="Galiba G."/>
            <person name="Kalapos B."/>
            <person name="Nelson D.R."/>
            <person name="Li P."/>
            <person name="You F.M."/>
            <person name="Luo M.C."/>
            <person name="Dvorak J."/>
        </authorList>
    </citation>
    <scope>NUCLEOTIDE SEQUENCE [LARGE SCALE GENOMIC DNA]</scope>
    <source>
        <strain evidence="1">cv. AL8/78</strain>
    </source>
</reference>
<proteinExistence type="predicted"/>
<accession>A0A453FH46</accession>
<evidence type="ECO:0000313" key="2">
    <source>
        <dbReference type="Proteomes" id="UP000015105"/>
    </source>
</evidence>